<keyword evidence="1" id="KW-0472">Membrane</keyword>
<dbReference type="AlphaFoldDB" id="A0AAQ4FFA9"/>
<evidence type="ECO:0008006" key="4">
    <source>
        <dbReference type="Google" id="ProtNLM"/>
    </source>
</evidence>
<sequence>RRNLACEEDPKFSSLSVRRTQRLACTKKSVRVIPVRRTEMALMYTAGLLAFFMAMTVMAVPEKCHIPDEDWEELADQFLAKLPNEFTFPRGSGDSPKNNEILAGITVGDMTLTGLDRLERYGTVRVYCKNGKPFVSVSMVARAPLKMSAPWKYCGGKSGLVGTQANHVKVCINFEVDEVDGKATLRPVRVSPKWIESLDVKLDGAGDVVKTVSSIVGKMMPAFVKDFWIENLPWRMNKVLEQIPK</sequence>
<protein>
    <recommendedName>
        <fullName evidence="4">Metastriate one of each protein family</fullName>
    </recommendedName>
</protein>
<feature type="non-terminal residue" evidence="2">
    <location>
        <position position="1"/>
    </location>
</feature>
<feature type="transmembrane region" description="Helical" evidence="1">
    <location>
        <begin position="41"/>
        <end position="60"/>
    </location>
</feature>
<evidence type="ECO:0000256" key="1">
    <source>
        <dbReference type="SAM" id="Phobius"/>
    </source>
</evidence>
<dbReference type="Proteomes" id="UP001321473">
    <property type="component" value="Unassembled WGS sequence"/>
</dbReference>
<accession>A0AAQ4FFA9</accession>
<keyword evidence="1" id="KW-0812">Transmembrane</keyword>
<gene>
    <name evidence="2" type="ORF">V5799_007762</name>
</gene>
<proteinExistence type="predicted"/>
<evidence type="ECO:0000313" key="2">
    <source>
        <dbReference type="EMBL" id="KAK8785870.1"/>
    </source>
</evidence>
<dbReference type="EMBL" id="JARKHS020003255">
    <property type="protein sequence ID" value="KAK8785870.1"/>
    <property type="molecule type" value="Genomic_DNA"/>
</dbReference>
<name>A0AAQ4FFA9_AMBAM</name>
<keyword evidence="1" id="KW-1133">Transmembrane helix</keyword>
<comment type="caution">
    <text evidence="2">The sequence shown here is derived from an EMBL/GenBank/DDBJ whole genome shotgun (WGS) entry which is preliminary data.</text>
</comment>
<keyword evidence="3" id="KW-1185">Reference proteome</keyword>
<reference evidence="2 3" key="1">
    <citation type="journal article" date="2023" name="Arcadia Sci">
        <title>De novo assembly of a long-read Amblyomma americanum tick genome.</title>
        <authorList>
            <person name="Chou S."/>
            <person name="Poskanzer K.E."/>
            <person name="Rollins M."/>
            <person name="Thuy-Boun P.S."/>
        </authorList>
    </citation>
    <scope>NUCLEOTIDE SEQUENCE [LARGE SCALE GENOMIC DNA]</scope>
    <source>
        <strain evidence="2">F_SG_1</strain>
        <tissue evidence="2">Salivary glands</tissue>
    </source>
</reference>
<evidence type="ECO:0000313" key="3">
    <source>
        <dbReference type="Proteomes" id="UP001321473"/>
    </source>
</evidence>
<organism evidence="2 3">
    <name type="scientific">Amblyomma americanum</name>
    <name type="common">Lone star tick</name>
    <dbReference type="NCBI Taxonomy" id="6943"/>
    <lineage>
        <taxon>Eukaryota</taxon>
        <taxon>Metazoa</taxon>
        <taxon>Ecdysozoa</taxon>
        <taxon>Arthropoda</taxon>
        <taxon>Chelicerata</taxon>
        <taxon>Arachnida</taxon>
        <taxon>Acari</taxon>
        <taxon>Parasitiformes</taxon>
        <taxon>Ixodida</taxon>
        <taxon>Ixodoidea</taxon>
        <taxon>Ixodidae</taxon>
        <taxon>Amblyomminae</taxon>
        <taxon>Amblyomma</taxon>
    </lineage>
</organism>